<protein>
    <submittedName>
        <fullName evidence="2">Uncharacterized protein</fullName>
    </submittedName>
</protein>
<dbReference type="EMBL" id="QJKJ01009143">
    <property type="protein sequence ID" value="RDX77550.1"/>
    <property type="molecule type" value="Genomic_DNA"/>
</dbReference>
<comment type="caution">
    <text evidence="2">The sequence shown here is derived from an EMBL/GenBank/DDBJ whole genome shotgun (WGS) entry which is preliminary data.</text>
</comment>
<evidence type="ECO:0000256" key="1">
    <source>
        <dbReference type="SAM" id="MobiDB-lite"/>
    </source>
</evidence>
<reference evidence="2" key="1">
    <citation type="submission" date="2018-05" db="EMBL/GenBank/DDBJ databases">
        <title>Draft genome of Mucuna pruriens seed.</title>
        <authorList>
            <person name="Nnadi N.E."/>
            <person name="Vos R."/>
            <person name="Hasami M.H."/>
            <person name="Devisetty U.K."/>
            <person name="Aguiy J.C."/>
        </authorList>
    </citation>
    <scope>NUCLEOTIDE SEQUENCE [LARGE SCALE GENOMIC DNA]</scope>
    <source>
        <strain evidence="2">JCA_2017</strain>
    </source>
</reference>
<dbReference type="Proteomes" id="UP000257109">
    <property type="component" value="Unassembled WGS sequence"/>
</dbReference>
<dbReference type="OrthoDB" id="1435924at2759"/>
<feature type="region of interest" description="Disordered" evidence="1">
    <location>
        <begin position="78"/>
        <end position="129"/>
    </location>
</feature>
<gene>
    <name evidence="2" type="ORF">CR513_42313</name>
</gene>
<feature type="non-terminal residue" evidence="2">
    <location>
        <position position="129"/>
    </location>
</feature>
<sequence length="129" mass="14794">MELSRAQNSMKIEANKKRRDVELTVGEMVYLKAQLYKWKSLAHRPNEKLIRRFYGLFALEERVGKICDDSKIRKVKGVGRDQPGLRRSCHQRFRNAGKTKRRGRIRLGQEPGQKGSEVGYAPGAQGAPR</sequence>
<dbReference type="AlphaFoldDB" id="A0A371FH54"/>
<organism evidence="2 3">
    <name type="scientific">Mucuna pruriens</name>
    <name type="common">Velvet bean</name>
    <name type="synonym">Dolichos pruriens</name>
    <dbReference type="NCBI Taxonomy" id="157652"/>
    <lineage>
        <taxon>Eukaryota</taxon>
        <taxon>Viridiplantae</taxon>
        <taxon>Streptophyta</taxon>
        <taxon>Embryophyta</taxon>
        <taxon>Tracheophyta</taxon>
        <taxon>Spermatophyta</taxon>
        <taxon>Magnoliopsida</taxon>
        <taxon>eudicotyledons</taxon>
        <taxon>Gunneridae</taxon>
        <taxon>Pentapetalae</taxon>
        <taxon>rosids</taxon>
        <taxon>fabids</taxon>
        <taxon>Fabales</taxon>
        <taxon>Fabaceae</taxon>
        <taxon>Papilionoideae</taxon>
        <taxon>50 kb inversion clade</taxon>
        <taxon>NPAAA clade</taxon>
        <taxon>indigoferoid/millettioid clade</taxon>
        <taxon>Phaseoleae</taxon>
        <taxon>Mucuna</taxon>
    </lineage>
</organism>
<feature type="non-terminal residue" evidence="2">
    <location>
        <position position="1"/>
    </location>
</feature>
<name>A0A371FH54_MUCPR</name>
<evidence type="ECO:0000313" key="3">
    <source>
        <dbReference type="Proteomes" id="UP000257109"/>
    </source>
</evidence>
<accession>A0A371FH54</accession>
<keyword evidence="3" id="KW-1185">Reference proteome</keyword>
<feature type="compositionally biased region" description="Basic residues" evidence="1">
    <location>
        <begin position="87"/>
        <end position="105"/>
    </location>
</feature>
<proteinExistence type="predicted"/>
<evidence type="ECO:0000313" key="2">
    <source>
        <dbReference type="EMBL" id="RDX77550.1"/>
    </source>
</evidence>